<comment type="similarity">
    <text evidence="1">Belongs to the AB hydrolase superfamily. AB hydrolase 2 family.</text>
</comment>
<reference evidence="4 5" key="1">
    <citation type="submission" date="2016-06" db="EMBL/GenBank/DDBJ databases">
        <authorList>
            <person name="Kjaerup R.B."/>
            <person name="Dalgaard T.S."/>
            <person name="Juul-Madsen H.R."/>
        </authorList>
    </citation>
    <scope>NUCLEOTIDE SEQUENCE [LARGE SCALE GENOMIC DNA]</scope>
    <source>
        <strain evidence="4">2</strain>
    </source>
</reference>
<dbReference type="EMBL" id="FLQY01000090">
    <property type="protein sequence ID" value="SBT06220.1"/>
    <property type="molecule type" value="Genomic_DNA"/>
</dbReference>
<keyword evidence="5" id="KW-1185">Reference proteome</keyword>
<evidence type="ECO:0000313" key="5">
    <source>
        <dbReference type="Proteomes" id="UP000199600"/>
    </source>
</evidence>
<keyword evidence="2 4" id="KW-0378">Hydrolase</keyword>
<organism evidence="4 5">
    <name type="scientific">Candidatus Propionivibrio aalborgensis</name>
    <dbReference type="NCBI Taxonomy" id="1860101"/>
    <lineage>
        <taxon>Bacteria</taxon>
        <taxon>Pseudomonadati</taxon>
        <taxon>Pseudomonadota</taxon>
        <taxon>Betaproteobacteria</taxon>
        <taxon>Rhodocyclales</taxon>
        <taxon>Rhodocyclaceae</taxon>
        <taxon>Propionivibrio</taxon>
    </lineage>
</organism>
<dbReference type="AlphaFoldDB" id="A0A1A8XM42"/>
<dbReference type="Pfam" id="PF02230">
    <property type="entry name" value="Abhydrolase_2"/>
    <property type="match status" value="1"/>
</dbReference>
<dbReference type="PANTHER" id="PTHR10655">
    <property type="entry name" value="LYSOPHOSPHOLIPASE-RELATED"/>
    <property type="match status" value="1"/>
</dbReference>
<dbReference type="Proteomes" id="UP000199600">
    <property type="component" value="Unassembled WGS sequence"/>
</dbReference>
<evidence type="ECO:0000313" key="4">
    <source>
        <dbReference type="EMBL" id="SBT06220.1"/>
    </source>
</evidence>
<gene>
    <name evidence="4" type="primary">estB</name>
    <name evidence="4" type="ORF">PROAA_180023</name>
</gene>
<dbReference type="GO" id="GO:0106435">
    <property type="term" value="F:carboxylesterase activity"/>
    <property type="evidence" value="ECO:0007669"/>
    <property type="project" value="UniProtKB-EC"/>
</dbReference>
<sequence>MTERESLSANDGLLLPAIRVETAKSPEWSVVWLHGLGADGHDFEPIVNELDIDSLPGIRFIFPHAPMRPVTINGGFVMRAWYDITSPDFSQRREDERGVRESAGQIEALIARENALGIADDHIVLAGFSQGGAIALHTGLRHTQRLAGVLALSTYLPLDDTLTAEANTANRDVPIFMAHGHGDTVIPYEMGLRSSELLKTQGYPLTWHPYFAEHTVCMEELRDIETWLHEILGGTT</sequence>
<dbReference type="SUPFAM" id="SSF53474">
    <property type="entry name" value="alpha/beta-Hydrolases"/>
    <property type="match status" value="1"/>
</dbReference>
<evidence type="ECO:0000256" key="1">
    <source>
        <dbReference type="ARBA" id="ARBA00006499"/>
    </source>
</evidence>
<dbReference type="EC" id="3.1.1.1" evidence="4"/>
<accession>A0A1A8XM42</accession>
<dbReference type="PANTHER" id="PTHR10655:SF17">
    <property type="entry name" value="LYSOPHOSPHOLIPASE-LIKE PROTEIN 1"/>
    <property type="match status" value="1"/>
</dbReference>
<dbReference type="InterPro" id="IPR029058">
    <property type="entry name" value="AB_hydrolase_fold"/>
</dbReference>
<evidence type="ECO:0000256" key="2">
    <source>
        <dbReference type="ARBA" id="ARBA00022801"/>
    </source>
</evidence>
<dbReference type="Gene3D" id="3.40.50.1820">
    <property type="entry name" value="alpha/beta hydrolase"/>
    <property type="match status" value="1"/>
</dbReference>
<dbReference type="RefSeq" id="WP_245664182.1">
    <property type="nucleotide sequence ID" value="NZ_FLQY01000090.1"/>
</dbReference>
<proteinExistence type="inferred from homology"/>
<protein>
    <submittedName>
        <fullName evidence="4">Carboxylesterase 2</fullName>
        <ecNumber evidence="4">3.1.1.1</ecNumber>
    </submittedName>
</protein>
<feature type="domain" description="Phospholipase/carboxylesterase/thioesterase" evidence="3">
    <location>
        <begin position="23"/>
        <end position="229"/>
    </location>
</feature>
<name>A0A1A8XM42_9RHOO</name>
<dbReference type="InterPro" id="IPR003140">
    <property type="entry name" value="PLipase/COase/thioEstase"/>
</dbReference>
<evidence type="ECO:0000259" key="3">
    <source>
        <dbReference type="Pfam" id="PF02230"/>
    </source>
</evidence>
<dbReference type="InterPro" id="IPR050565">
    <property type="entry name" value="LYPA1-2/EST-like"/>
</dbReference>